<evidence type="ECO:0000256" key="4">
    <source>
        <dbReference type="ARBA" id="ARBA00023128"/>
    </source>
</evidence>
<dbReference type="EMBL" id="JABFTP020000001">
    <property type="protein sequence ID" value="KAL3266796.1"/>
    <property type="molecule type" value="Genomic_DNA"/>
</dbReference>
<dbReference type="InterPro" id="IPR007740">
    <property type="entry name" value="Ribosomal_mL49"/>
</dbReference>
<dbReference type="Proteomes" id="UP001516400">
    <property type="component" value="Unassembled WGS sequence"/>
</dbReference>
<dbReference type="Gene3D" id="3.30.780.10">
    <property type="entry name" value="SUI1-like domain"/>
    <property type="match status" value="1"/>
</dbReference>
<keyword evidence="5" id="KW-0687">Ribonucleoprotein</keyword>
<dbReference type="Pfam" id="PF05046">
    <property type="entry name" value="Img2"/>
    <property type="match status" value="1"/>
</dbReference>
<reference evidence="8 9" key="1">
    <citation type="journal article" date="2021" name="BMC Biol.">
        <title>Horizontally acquired antibacterial genes associated with adaptive radiation of ladybird beetles.</title>
        <authorList>
            <person name="Li H.S."/>
            <person name="Tang X.F."/>
            <person name="Huang Y.H."/>
            <person name="Xu Z.Y."/>
            <person name="Chen M.L."/>
            <person name="Du X.Y."/>
            <person name="Qiu B.Y."/>
            <person name="Chen P.T."/>
            <person name="Zhang W."/>
            <person name="Slipinski A."/>
            <person name="Escalona H.E."/>
            <person name="Waterhouse R.M."/>
            <person name="Zwick A."/>
            <person name="Pang H."/>
        </authorList>
    </citation>
    <scope>NUCLEOTIDE SEQUENCE [LARGE SCALE GENOMIC DNA]</scope>
    <source>
        <strain evidence="8">SYSU2018</strain>
    </source>
</reference>
<gene>
    <name evidence="8" type="ORF">HHI36_010950</name>
</gene>
<dbReference type="PANTHER" id="PTHR13477">
    <property type="entry name" value="MITOCHONDRIAL 39S RIBOSOMAL PROTEIN L49"/>
    <property type="match status" value="1"/>
</dbReference>
<keyword evidence="3" id="KW-0689">Ribosomal protein</keyword>
<evidence type="ECO:0000313" key="9">
    <source>
        <dbReference type="Proteomes" id="UP001516400"/>
    </source>
</evidence>
<proteinExistence type="inferred from homology"/>
<evidence type="ECO:0000256" key="3">
    <source>
        <dbReference type="ARBA" id="ARBA00022980"/>
    </source>
</evidence>
<organism evidence="8 9">
    <name type="scientific">Cryptolaemus montrouzieri</name>
    <dbReference type="NCBI Taxonomy" id="559131"/>
    <lineage>
        <taxon>Eukaryota</taxon>
        <taxon>Metazoa</taxon>
        <taxon>Ecdysozoa</taxon>
        <taxon>Arthropoda</taxon>
        <taxon>Hexapoda</taxon>
        <taxon>Insecta</taxon>
        <taxon>Pterygota</taxon>
        <taxon>Neoptera</taxon>
        <taxon>Endopterygota</taxon>
        <taxon>Coleoptera</taxon>
        <taxon>Polyphaga</taxon>
        <taxon>Cucujiformia</taxon>
        <taxon>Coccinelloidea</taxon>
        <taxon>Coccinellidae</taxon>
        <taxon>Scymninae</taxon>
        <taxon>Scymnini</taxon>
        <taxon>Cryptolaemus</taxon>
    </lineage>
</organism>
<evidence type="ECO:0000256" key="7">
    <source>
        <dbReference type="ARBA" id="ARBA00035545"/>
    </source>
</evidence>
<comment type="similarity">
    <text evidence="2">Belongs to the mitochondrion-specific ribosomal protein mL49 family.</text>
</comment>
<dbReference type="GO" id="GO:0005739">
    <property type="term" value="C:mitochondrion"/>
    <property type="evidence" value="ECO:0007669"/>
    <property type="project" value="UniProtKB-SubCell"/>
</dbReference>
<evidence type="ECO:0000256" key="5">
    <source>
        <dbReference type="ARBA" id="ARBA00023274"/>
    </source>
</evidence>
<protein>
    <recommendedName>
        <fullName evidence="6">Large ribosomal subunit protein mL49</fullName>
    </recommendedName>
    <alternativeName>
        <fullName evidence="7">39S ribosomal protein L49, mitochondrial</fullName>
    </alternativeName>
</protein>
<dbReference type="AlphaFoldDB" id="A0ABD2MK97"/>
<keyword evidence="9" id="KW-1185">Reference proteome</keyword>
<evidence type="ECO:0000256" key="6">
    <source>
        <dbReference type="ARBA" id="ARBA00035191"/>
    </source>
</evidence>
<name>A0ABD2MK97_9CUCU</name>
<evidence type="ECO:0000256" key="1">
    <source>
        <dbReference type="ARBA" id="ARBA00004173"/>
    </source>
</evidence>
<accession>A0ABD2MK97</accession>
<evidence type="ECO:0000313" key="8">
    <source>
        <dbReference type="EMBL" id="KAL3266796.1"/>
    </source>
</evidence>
<dbReference type="GO" id="GO:1990904">
    <property type="term" value="C:ribonucleoprotein complex"/>
    <property type="evidence" value="ECO:0007669"/>
    <property type="project" value="UniProtKB-KW"/>
</dbReference>
<comment type="caution">
    <text evidence="8">The sequence shown here is derived from an EMBL/GenBank/DDBJ whole genome shotgun (WGS) entry which is preliminary data.</text>
</comment>
<dbReference type="FunFam" id="3.30.780.10:FF:000009">
    <property type="entry name" value="39S ribosomal protein L49, mitochondrial"/>
    <property type="match status" value="1"/>
</dbReference>
<dbReference type="PANTHER" id="PTHR13477:SF0">
    <property type="entry name" value="LARGE RIBOSOMAL SUBUNIT PROTEIN ML49"/>
    <property type="match status" value="1"/>
</dbReference>
<comment type="subcellular location">
    <subcellularLocation>
        <location evidence="1">Mitochondrion</location>
    </subcellularLocation>
</comment>
<keyword evidence="4" id="KW-0496">Mitochondrion</keyword>
<evidence type="ECO:0000256" key="2">
    <source>
        <dbReference type="ARBA" id="ARBA00005677"/>
    </source>
</evidence>
<dbReference type="GO" id="GO:0005840">
    <property type="term" value="C:ribosome"/>
    <property type="evidence" value="ECO:0007669"/>
    <property type="project" value="UniProtKB-KW"/>
</dbReference>
<sequence>MSTMSLLAKTSKVLLETCYKNISTKYTPLRFHGFFNSPFLEDVQIKARYEVTKSPEDWKYVERILPPLTVPELPQREVFISDFKPQGENHKHKPYYIARTRNHMIPVYLKIKQRGVKKLSYIRKIQGDIWLLQKELEKFLQPMSKAPLRMQVNEFAGTIIMNGDYVNAIKHWLKENDY</sequence>